<dbReference type="EMBL" id="BMNE01000013">
    <property type="protein sequence ID" value="GGN99785.1"/>
    <property type="molecule type" value="Genomic_DNA"/>
</dbReference>
<name>A0ABQ2L2F2_9NOCA</name>
<gene>
    <name evidence="1" type="ORF">GCM10011610_68080</name>
</gene>
<accession>A0ABQ2L2F2</accession>
<comment type="caution">
    <text evidence="1">The sequence shown here is derived from an EMBL/GenBank/DDBJ whole genome shotgun (WGS) entry which is preliminary data.</text>
</comment>
<organism evidence="1 2">
    <name type="scientific">Nocardia rhizosphaerihabitans</name>
    <dbReference type="NCBI Taxonomy" id="1691570"/>
    <lineage>
        <taxon>Bacteria</taxon>
        <taxon>Bacillati</taxon>
        <taxon>Actinomycetota</taxon>
        <taxon>Actinomycetes</taxon>
        <taxon>Mycobacteriales</taxon>
        <taxon>Nocardiaceae</taxon>
        <taxon>Nocardia</taxon>
    </lineage>
</organism>
<evidence type="ECO:0000313" key="2">
    <source>
        <dbReference type="Proteomes" id="UP000658127"/>
    </source>
</evidence>
<reference evidence="2" key="1">
    <citation type="journal article" date="2019" name="Int. J. Syst. Evol. Microbiol.">
        <title>The Global Catalogue of Microorganisms (GCM) 10K type strain sequencing project: providing services to taxonomists for standard genome sequencing and annotation.</title>
        <authorList>
            <consortium name="The Broad Institute Genomics Platform"/>
            <consortium name="The Broad Institute Genome Sequencing Center for Infectious Disease"/>
            <person name="Wu L."/>
            <person name="Ma J."/>
        </authorList>
    </citation>
    <scope>NUCLEOTIDE SEQUENCE [LARGE SCALE GENOMIC DNA]</scope>
    <source>
        <strain evidence="2">CGMCC 4.7329</strain>
    </source>
</reference>
<protein>
    <submittedName>
        <fullName evidence="1">Uncharacterized protein</fullName>
    </submittedName>
</protein>
<proteinExistence type="predicted"/>
<sequence length="60" mass="6928">MGAAEADHEVLDRLLTLIENGYREQTTSSRDLCDPALRWPHIRHLRPEIYRTEDQAKAAP</sequence>
<dbReference type="Proteomes" id="UP000658127">
    <property type="component" value="Unassembled WGS sequence"/>
</dbReference>
<keyword evidence="2" id="KW-1185">Reference proteome</keyword>
<evidence type="ECO:0000313" key="1">
    <source>
        <dbReference type="EMBL" id="GGN99785.1"/>
    </source>
</evidence>